<dbReference type="KEGG" id="salk:FBQ74_10115"/>
<dbReference type="EMBL" id="CP039852">
    <property type="protein sequence ID" value="QCZ93818.1"/>
    <property type="molecule type" value="Genomic_DNA"/>
</dbReference>
<gene>
    <name evidence="1" type="ORF">FBQ74_10115</name>
</gene>
<accession>A0A5B7YE30</accession>
<dbReference type="RefSeq" id="WP_139756561.1">
    <property type="nucleotide sequence ID" value="NZ_CP039852.1"/>
</dbReference>
<reference evidence="1 2" key="1">
    <citation type="submission" date="2019-04" db="EMBL/GenBank/DDBJ databases">
        <title>Salinimonas iocasae sp. nov., a halophilic bacterium isolated from the outer tube casing of tubeworms in Okinawa Trough.</title>
        <authorList>
            <person name="Zhang H."/>
            <person name="Wang H."/>
            <person name="Li C."/>
        </authorList>
    </citation>
    <scope>NUCLEOTIDE SEQUENCE [LARGE SCALE GENOMIC DNA]</scope>
    <source>
        <strain evidence="1 2">KX18D6</strain>
    </source>
</reference>
<name>A0A5B7YE30_9ALTE</name>
<dbReference type="OrthoDB" id="9807209at2"/>
<sequence>MSYHLVVIGYVWPEPNSSAAGENMMGLLTAFTQNGWRVTFLSAAAESAHMVDLPALGIQVKHINVNCSEFDSLIRVLAPNAVVFDRFMIEEQFSWRVRQQCPEAVRIINTEDLHSLRHVRQQCTKETGKSEHGPVPFDNEMVQREVAAILRSDLSLLISEPEIELLTTHFSVDAAQLWHQPLMIAEDVTPQESDVTRAGFTFIGNYRHAPNWDALLHLKQTLWPQIRAAIPQATLHVYGAYPGKKVTNLHNPRQGFLIEGWAPNARQALKKHKVMLAPLRFGAGVKGKLITAMQCELPSITTRIGAEGIASAEDWPGAVATTDEDFVQHSVRIYRNTESQAEAIEKGHRVLSAKYDTRTHQDALAEKVLTLVNNTEQHRAPLFYQHLLWHQSLRATQYMSQWIEAKQNRN</sequence>
<organism evidence="1 2">
    <name type="scientific">Salinimonas iocasae</name>
    <dbReference type="NCBI Taxonomy" id="2572577"/>
    <lineage>
        <taxon>Bacteria</taxon>
        <taxon>Pseudomonadati</taxon>
        <taxon>Pseudomonadota</taxon>
        <taxon>Gammaproteobacteria</taxon>
        <taxon>Alteromonadales</taxon>
        <taxon>Alteromonadaceae</taxon>
        <taxon>Alteromonas/Salinimonas group</taxon>
        <taxon>Salinimonas</taxon>
    </lineage>
</organism>
<dbReference type="Pfam" id="PF13692">
    <property type="entry name" value="Glyco_trans_1_4"/>
    <property type="match status" value="1"/>
</dbReference>
<dbReference type="SUPFAM" id="SSF53756">
    <property type="entry name" value="UDP-Glycosyltransferase/glycogen phosphorylase"/>
    <property type="match status" value="1"/>
</dbReference>
<dbReference type="GO" id="GO:0016740">
    <property type="term" value="F:transferase activity"/>
    <property type="evidence" value="ECO:0007669"/>
    <property type="project" value="UniProtKB-KW"/>
</dbReference>
<keyword evidence="1" id="KW-0808">Transferase</keyword>
<evidence type="ECO:0000313" key="2">
    <source>
        <dbReference type="Proteomes" id="UP000304912"/>
    </source>
</evidence>
<dbReference type="Proteomes" id="UP000304912">
    <property type="component" value="Chromosome"/>
</dbReference>
<protein>
    <submittedName>
        <fullName evidence="1">Glycosyltransferase</fullName>
    </submittedName>
</protein>
<evidence type="ECO:0000313" key="1">
    <source>
        <dbReference type="EMBL" id="QCZ93818.1"/>
    </source>
</evidence>
<dbReference type="AlphaFoldDB" id="A0A5B7YE30"/>
<dbReference type="Gene3D" id="3.40.50.2000">
    <property type="entry name" value="Glycogen Phosphorylase B"/>
    <property type="match status" value="1"/>
</dbReference>
<proteinExistence type="predicted"/>
<keyword evidence="2" id="KW-1185">Reference proteome</keyword>